<accession>A0A9Q1KXI5</accession>
<sequence>MTGDNDSFENTWADQWGSNYDDPYSGNNSKIAKSKSAKSLSKKYSMKFSQSMTKTKEAASTRMDKTMQAASKGMKKVKSSASNGFSWVKQKLGKSSSGKWDVSHREKMLELLTGEITDSNTLSQAKLETLFHGCPNTLKIHWKKIILLDWKIILIWRATQRPVNQIQIYPIHLQIPTDPAQILNQFTHYPSSSHLLQQFHRQIHIN</sequence>
<dbReference type="PANTHER" id="PTHR33386">
    <property type="entry name" value="OS02G0740600 PROTEIN"/>
    <property type="match status" value="1"/>
</dbReference>
<feature type="compositionally biased region" description="Basic residues" evidence="1">
    <location>
        <begin position="32"/>
        <end position="42"/>
    </location>
</feature>
<gene>
    <name evidence="2" type="ORF">Cgig2_018349</name>
</gene>
<feature type="region of interest" description="Disordered" evidence="1">
    <location>
        <begin position="1"/>
        <end position="42"/>
    </location>
</feature>
<dbReference type="AlphaFoldDB" id="A0A9Q1KXI5"/>
<evidence type="ECO:0000313" key="3">
    <source>
        <dbReference type="Proteomes" id="UP001153076"/>
    </source>
</evidence>
<evidence type="ECO:0000313" key="2">
    <source>
        <dbReference type="EMBL" id="KAJ8451715.1"/>
    </source>
</evidence>
<dbReference type="Proteomes" id="UP001153076">
    <property type="component" value="Unassembled WGS sequence"/>
</dbReference>
<name>A0A9Q1KXI5_9CARY</name>
<protein>
    <submittedName>
        <fullName evidence="2">Uncharacterized protein</fullName>
    </submittedName>
</protein>
<proteinExistence type="predicted"/>
<feature type="compositionally biased region" description="Polar residues" evidence="1">
    <location>
        <begin position="1"/>
        <end position="18"/>
    </location>
</feature>
<dbReference type="OrthoDB" id="1905524at2759"/>
<dbReference type="PANTHER" id="PTHR33386:SF5">
    <property type="entry name" value="OS02G0740600 PROTEIN"/>
    <property type="match status" value="1"/>
</dbReference>
<evidence type="ECO:0000256" key="1">
    <source>
        <dbReference type="SAM" id="MobiDB-lite"/>
    </source>
</evidence>
<comment type="caution">
    <text evidence="2">The sequence shown here is derived from an EMBL/GenBank/DDBJ whole genome shotgun (WGS) entry which is preliminary data.</text>
</comment>
<dbReference type="EMBL" id="JAKOGI010000008">
    <property type="protein sequence ID" value="KAJ8451715.1"/>
    <property type="molecule type" value="Genomic_DNA"/>
</dbReference>
<keyword evidence="3" id="KW-1185">Reference proteome</keyword>
<organism evidence="2 3">
    <name type="scientific">Carnegiea gigantea</name>
    <dbReference type="NCBI Taxonomy" id="171969"/>
    <lineage>
        <taxon>Eukaryota</taxon>
        <taxon>Viridiplantae</taxon>
        <taxon>Streptophyta</taxon>
        <taxon>Embryophyta</taxon>
        <taxon>Tracheophyta</taxon>
        <taxon>Spermatophyta</taxon>
        <taxon>Magnoliopsida</taxon>
        <taxon>eudicotyledons</taxon>
        <taxon>Gunneridae</taxon>
        <taxon>Pentapetalae</taxon>
        <taxon>Caryophyllales</taxon>
        <taxon>Cactineae</taxon>
        <taxon>Cactaceae</taxon>
        <taxon>Cactoideae</taxon>
        <taxon>Echinocereeae</taxon>
        <taxon>Carnegiea</taxon>
    </lineage>
</organism>
<reference evidence="2" key="1">
    <citation type="submission" date="2022-04" db="EMBL/GenBank/DDBJ databases">
        <title>Carnegiea gigantea Genome sequencing and assembly v2.</title>
        <authorList>
            <person name="Copetti D."/>
            <person name="Sanderson M.J."/>
            <person name="Burquez A."/>
            <person name="Wojciechowski M.F."/>
        </authorList>
    </citation>
    <scope>NUCLEOTIDE SEQUENCE</scope>
    <source>
        <strain evidence="2">SGP5-SGP5p</strain>
        <tissue evidence="2">Aerial part</tissue>
    </source>
</reference>